<dbReference type="AlphaFoldDB" id="A0A077ZIC3"/>
<dbReference type="SUPFAM" id="SSF56808">
    <property type="entry name" value="Ribosomal protein L1"/>
    <property type="match status" value="1"/>
</dbReference>
<dbReference type="Gene3D" id="3.30.190.20">
    <property type="match status" value="1"/>
</dbReference>
<dbReference type="Pfam" id="PF00687">
    <property type="entry name" value="Ribosomal_L1"/>
    <property type="match status" value="1"/>
</dbReference>
<evidence type="ECO:0000313" key="6">
    <source>
        <dbReference type="EMBL" id="CDW58345.1"/>
    </source>
</evidence>
<evidence type="ECO:0000256" key="2">
    <source>
        <dbReference type="ARBA" id="ARBA00022980"/>
    </source>
</evidence>
<accession>A0A077ZIC3</accession>
<dbReference type="FunFam" id="3.40.50.790:FF:000002">
    <property type="entry name" value="Ribosomal protein"/>
    <property type="match status" value="1"/>
</dbReference>
<keyword evidence="3" id="KW-0687">Ribonucleoprotein</keyword>
<dbReference type="InterPro" id="IPR023674">
    <property type="entry name" value="Ribosomal_uL1-like"/>
</dbReference>
<evidence type="ECO:0000256" key="3">
    <source>
        <dbReference type="ARBA" id="ARBA00023274"/>
    </source>
</evidence>
<protein>
    <recommendedName>
        <fullName evidence="4">Large ribosomal subunit protein uL1</fullName>
    </recommendedName>
</protein>
<reference evidence="6" key="2">
    <citation type="submission" date="2014-03" db="EMBL/GenBank/DDBJ databases">
        <title>The whipworm genome and dual-species transcriptomics of an intimate host-pathogen interaction.</title>
        <authorList>
            <person name="Foth B.J."/>
            <person name="Tsai I.J."/>
            <person name="Reid A.J."/>
            <person name="Bancroft A.J."/>
            <person name="Nichol S."/>
            <person name="Tracey A."/>
            <person name="Holroyd N."/>
            <person name="Cotton J.A."/>
            <person name="Stanley E.J."/>
            <person name="Zarowiecki M."/>
            <person name="Liu J.Z."/>
            <person name="Huckvale T."/>
            <person name="Cooper P.J."/>
            <person name="Grencis R.K."/>
            <person name="Berriman M."/>
        </authorList>
    </citation>
    <scope>NUCLEOTIDE SEQUENCE [LARGE SCALE GENOMIC DNA]</scope>
</reference>
<dbReference type="PANTHER" id="PTHR10953">
    <property type="entry name" value="UBIQUITIN-ACTIVATING ENZYME E1"/>
    <property type="match status" value="1"/>
</dbReference>
<dbReference type="InterPro" id="IPR000594">
    <property type="entry name" value="ThiF_NAD_FAD-bd"/>
</dbReference>
<dbReference type="FunFam" id="3.30.190.20:FF:000009">
    <property type="entry name" value="Ribosomal protein L10a"/>
    <property type="match status" value="1"/>
</dbReference>
<dbReference type="Proteomes" id="UP000030665">
    <property type="component" value="Unassembled WGS sequence"/>
</dbReference>
<dbReference type="STRING" id="36087.A0A077ZIC3"/>
<dbReference type="Pfam" id="PF00899">
    <property type="entry name" value="ThiF"/>
    <property type="match status" value="1"/>
</dbReference>
<sequence>MSKITRDVLIDAINTVLQGAEKKKRKFRETVELQVVLKNYDPQKDKRFSGNVRLKYVPRPRMTVCILGDQQHIDEANANNLPSRDVEALKKLNKDKKAIKKLAKSYDAFLASESLIKQIPRLLGPGLNRLGKFPTVVSHNETLLSKVEEVKSTVKFQMKKVLCLGVAIGHVGMSTEELMSNIALAINFLVSLLKKNWQNIRYMTLDVVPNAEADELLESRKLVRYDRQLRLWEHHGQDRLEKARVCLLNATATGCEALKSLVLPGIGSFTIVDGDKDESENATNNFFLDFDMSGQPKAKIASERLMMLNPEVVGNYVNESPEEVFAYNPHFFDNFSVVIGTNLSESYEAFKGLPYLLLIVKALDRWRLCTGKLNALPETSEEVESLKACLESMVKCEGRDAAESISTNVVEALAALNKCVERSEIPENVWDVLKNPCAHDPQLNCNSFWILVHALKCFVENEGDGRLPLRGSLPDMSSDTDLYIRLQNIYKDKAHADALIVHNYVLQCIAQLRECEDVPQITFEETKRFCRNAAFLRVIKGRSLKQEFSKDAANAALIESELKGENRLMIWYLLLRAAERFRAEKGRYPGTNGIPVDLDKNDLAVRFEGILHSLSTIRVTCPELIQEMCRFGAAELHCVAAIVGGLAAQEVVKLVTGQYIPINNTFVYDGHRGDGDVFEL</sequence>
<dbReference type="GO" id="GO:0005737">
    <property type="term" value="C:cytoplasm"/>
    <property type="evidence" value="ECO:0007669"/>
    <property type="project" value="TreeGrafter"/>
</dbReference>
<evidence type="ECO:0000313" key="7">
    <source>
        <dbReference type="Proteomes" id="UP000030665"/>
    </source>
</evidence>
<dbReference type="GO" id="GO:0019781">
    <property type="term" value="F:NEDD8 activating enzyme activity"/>
    <property type="evidence" value="ECO:0007669"/>
    <property type="project" value="TreeGrafter"/>
</dbReference>
<evidence type="ECO:0000256" key="1">
    <source>
        <dbReference type="ARBA" id="ARBA00010531"/>
    </source>
</evidence>
<dbReference type="GO" id="GO:0005840">
    <property type="term" value="C:ribosome"/>
    <property type="evidence" value="ECO:0007669"/>
    <property type="project" value="UniProtKB-KW"/>
</dbReference>
<dbReference type="SUPFAM" id="SSF69572">
    <property type="entry name" value="Activating enzymes of the ubiquitin-like proteins"/>
    <property type="match status" value="1"/>
</dbReference>
<evidence type="ECO:0000256" key="4">
    <source>
        <dbReference type="ARBA" id="ARBA00035241"/>
    </source>
</evidence>
<dbReference type="Gene3D" id="3.40.50.790">
    <property type="match status" value="1"/>
</dbReference>
<feature type="domain" description="THIF-type NAD/FAD binding fold" evidence="5">
    <location>
        <begin position="225"/>
        <end position="338"/>
    </location>
</feature>
<keyword evidence="2" id="KW-0689">Ribosomal protein</keyword>
<organism evidence="6 7">
    <name type="scientific">Trichuris trichiura</name>
    <name type="common">Whipworm</name>
    <name type="synonym">Trichocephalus trichiurus</name>
    <dbReference type="NCBI Taxonomy" id="36087"/>
    <lineage>
        <taxon>Eukaryota</taxon>
        <taxon>Metazoa</taxon>
        <taxon>Ecdysozoa</taxon>
        <taxon>Nematoda</taxon>
        <taxon>Enoplea</taxon>
        <taxon>Dorylaimia</taxon>
        <taxon>Trichinellida</taxon>
        <taxon>Trichuridae</taxon>
        <taxon>Trichuris</taxon>
    </lineage>
</organism>
<dbReference type="InterPro" id="IPR035985">
    <property type="entry name" value="Ubiquitin-activating_enz"/>
</dbReference>
<proteinExistence type="inferred from homology"/>
<reference evidence="6" key="1">
    <citation type="submission" date="2014-01" db="EMBL/GenBank/DDBJ databases">
        <authorList>
            <person name="Aslett M."/>
        </authorList>
    </citation>
    <scope>NUCLEOTIDE SEQUENCE</scope>
</reference>
<evidence type="ECO:0000259" key="5">
    <source>
        <dbReference type="Pfam" id="PF00899"/>
    </source>
</evidence>
<gene>
    <name evidence="6" type="ORF">TTRE_0000665401</name>
</gene>
<dbReference type="InterPro" id="IPR016095">
    <property type="entry name" value="Ribosomal_uL1_3-a/b-sand"/>
</dbReference>
<dbReference type="CDD" id="cd00403">
    <property type="entry name" value="Ribosomal_L1"/>
    <property type="match status" value="1"/>
</dbReference>
<dbReference type="InterPro" id="IPR028364">
    <property type="entry name" value="Ribosomal_uL1/biogenesis"/>
</dbReference>
<keyword evidence="7" id="KW-1185">Reference proteome</keyword>
<dbReference type="PANTHER" id="PTHR10953:SF29">
    <property type="entry name" value="NEDD8-ACTIVATING ENZYME E1 REGULATORY SUBUNIT"/>
    <property type="match status" value="1"/>
</dbReference>
<dbReference type="EMBL" id="HG806316">
    <property type="protein sequence ID" value="CDW58345.1"/>
    <property type="molecule type" value="Genomic_DNA"/>
</dbReference>
<dbReference type="Gene3D" id="3.40.50.720">
    <property type="entry name" value="NAD(P)-binding Rossmann-like Domain"/>
    <property type="match status" value="2"/>
</dbReference>
<comment type="similarity">
    <text evidence="1">Belongs to the universal ribosomal protein uL1 family.</text>
</comment>
<dbReference type="InterPro" id="IPR045886">
    <property type="entry name" value="ThiF/MoeB/HesA"/>
</dbReference>
<name>A0A077ZIC3_TRITR</name>
<dbReference type="GO" id="GO:0045116">
    <property type="term" value="P:protein neddylation"/>
    <property type="evidence" value="ECO:0007669"/>
    <property type="project" value="TreeGrafter"/>
</dbReference>
<dbReference type="OrthoDB" id="2449818at2759"/>
<dbReference type="GO" id="GO:1990904">
    <property type="term" value="C:ribonucleoprotein complex"/>
    <property type="evidence" value="ECO:0007669"/>
    <property type="project" value="UniProtKB-KW"/>
</dbReference>